<dbReference type="EMBL" id="JAFBFI010000002">
    <property type="protein sequence ID" value="MBM7691303.1"/>
    <property type="molecule type" value="Genomic_DNA"/>
</dbReference>
<accession>A0ABS2QDU3</accession>
<evidence type="ECO:0000313" key="2">
    <source>
        <dbReference type="Proteomes" id="UP000823486"/>
    </source>
</evidence>
<dbReference type="Proteomes" id="UP000823486">
    <property type="component" value="Unassembled WGS sequence"/>
</dbReference>
<organism evidence="1 2">
    <name type="scientific">Peribacillus deserti</name>
    <dbReference type="NCBI Taxonomy" id="673318"/>
    <lineage>
        <taxon>Bacteria</taxon>
        <taxon>Bacillati</taxon>
        <taxon>Bacillota</taxon>
        <taxon>Bacilli</taxon>
        <taxon>Bacillales</taxon>
        <taxon>Bacillaceae</taxon>
        <taxon>Peribacillus</taxon>
    </lineage>
</organism>
<protein>
    <submittedName>
        <fullName evidence="1">Uncharacterized protein</fullName>
    </submittedName>
</protein>
<sequence>MKGKSKNKQNNLGEIYFLKVAEEALEPYLLTREEKENNHNIDLLIISSEGMDDS</sequence>
<name>A0ABS2QDU3_9BACI</name>
<proteinExistence type="predicted"/>
<gene>
    <name evidence="1" type="ORF">JOC77_000708</name>
</gene>
<keyword evidence="2" id="KW-1185">Reference proteome</keyword>
<reference evidence="1 2" key="1">
    <citation type="submission" date="2021-01" db="EMBL/GenBank/DDBJ databases">
        <title>Genomic Encyclopedia of Type Strains, Phase IV (KMG-IV): sequencing the most valuable type-strain genomes for metagenomic binning, comparative biology and taxonomic classification.</title>
        <authorList>
            <person name="Goeker M."/>
        </authorList>
    </citation>
    <scope>NUCLEOTIDE SEQUENCE [LARGE SCALE GENOMIC DNA]</scope>
    <source>
        <strain evidence="1 2">DSM 105482</strain>
    </source>
</reference>
<comment type="caution">
    <text evidence="1">The sequence shown here is derived from an EMBL/GenBank/DDBJ whole genome shotgun (WGS) entry which is preliminary data.</text>
</comment>
<dbReference type="RefSeq" id="WP_204538593.1">
    <property type="nucleotide sequence ID" value="NZ_JAFBFI010000002.1"/>
</dbReference>
<evidence type="ECO:0000313" key="1">
    <source>
        <dbReference type="EMBL" id="MBM7691303.1"/>
    </source>
</evidence>